<proteinExistence type="predicted"/>
<keyword evidence="2" id="KW-1185">Reference proteome</keyword>
<evidence type="ECO:0000313" key="1">
    <source>
        <dbReference type="EMBL" id="MCD7450131.1"/>
    </source>
</evidence>
<protein>
    <submittedName>
        <fullName evidence="1">Uncharacterized protein</fullName>
    </submittedName>
</protein>
<sequence>MGCKVDDIYGYPDEMGDYPPQSQNTPYREYIHMQCAEENYINSRQEGRSTHCSTVTTWSGKVFHSEPKKHIGEKIIDKDEVGPEHIAINEEVLVRKSMEREAKDKVIEVSCLS</sequence>
<name>A0ABS8RV65_DATST</name>
<dbReference type="EMBL" id="JACEIK010000117">
    <property type="protein sequence ID" value="MCD7450131.1"/>
    <property type="molecule type" value="Genomic_DNA"/>
</dbReference>
<gene>
    <name evidence="1" type="ORF">HAX54_003698</name>
</gene>
<organism evidence="1 2">
    <name type="scientific">Datura stramonium</name>
    <name type="common">Jimsonweed</name>
    <name type="synonym">Common thornapple</name>
    <dbReference type="NCBI Taxonomy" id="4076"/>
    <lineage>
        <taxon>Eukaryota</taxon>
        <taxon>Viridiplantae</taxon>
        <taxon>Streptophyta</taxon>
        <taxon>Embryophyta</taxon>
        <taxon>Tracheophyta</taxon>
        <taxon>Spermatophyta</taxon>
        <taxon>Magnoliopsida</taxon>
        <taxon>eudicotyledons</taxon>
        <taxon>Gunneridae</taxon>
        <taxon>Pentapetalae</taxon>
        <taxon>asterids</taxon>
        <taxon>lamiids</taxon>
        <taxon>Solanales</taxon>
        <taxon>Solanaceae</taxon>
        <taxon>Solanoideae</taxon>
        <taxon>Datureae</taxon>
        <taxon>Datura</taxon>
    </lineage>
</organism>
<dbReference type="Proteomes" id="UP000823775">
    <property type="component" value="Unassembled WGS sequence"/>
</dbReference>
<evidence type="ECO:0000313" key="2">
    <source>
        <dbReference type="Proteomes" id="UP000823775"/>
    </source>
</evidence>
<accession>A0ABS8RV65</accession>
<reference evidence="1 2" key="1">
    <citation type="journal article" date="2021" name="BMC Genomics">
        <title>Datura genome reveals duplications of psychoactive alkaloid biosynthetic genes and high mutation rate following tissue culture.</title>
        <authorList>
            <person name="Rajewski A."/>
            <person name="Carter-House D."/>
            <person name="Stajich J."/>
            <person name="Litt A."/>
        </authorList>
    </citation>
    <scope>NUCLEOTIDE SEQUENCE [LARGE SCALE GENOMIC DNA]</scope>
    <source>
        <strain evidence="1">AR-01</strain>
    </source>
</reference>
<comment type="caution">
    <text evidence="1">The sequence shown here is derived from an EMBL/GenBank/DDBJ whole genome shotgun (WGS) entry which is preliminary data.</text>
</comment>